<sequence>MTIRNTVTRTREYMSKLQNFNHPITLATRFPTRLSRIVVFFLVLLLKPSRALLPSDSYLFAEVSLFAHPRRQNTIPLFQLVACSRFLNRRR</sequence>
<name>A0A8J5H5K6_ZINOF</name>
<accession>A0A8J5H5K6</accession>
<keyword evidence="2" id="KW-1185">Reference proteome</keyword>
<comment type="caution">
    <text evidence="1">The sequence shown here is derived from an EMBL/GenBank/DDBJ whole genome shotgun (WGS) entry which is preliminary data.</text>
</comment>
<evidence type="ECO:0000313" key="2">
    <source>
        <dbReference type="Proteomes" id="UP000734854"/>
    </source>
</evidence>
<dbReference type="AlphaFoldDB" id="A0A8J5H5K6"/>
<dbReference type="Proteomes" id="UP000734854">
    <property type="component" value="Unassembled WGS sequence"/>
</dbReference>
<protein>
    <submittedName>
        <fullName evidence="1">Uncharacterized protein</fullName>
    </submittedName>
</protein>
<reference evidence="1 2" key="1">
    <citation type="submission" date="2020-08" db="EMBL/GenBank/DDBJ databases">
        <title>Plant Genome Project.</title>
        <authorList>
            <person name="Zhang R.-G."/>
        </authorList>
    </citation>
    <scope>NUCLEOTIDE SEQUENCE [LARGE SCALE GENOMIC DNA]</scope>
    <source>
        <tissue evidence="1">Rhizome</tissue>
    </source>
</reference>
<proteinExistence type="predicted"/>
<organism evidence="1 2">
    <name type="scientific">Zingiber officinale</name>
    <name type="common">Ginger</name>
    <name type="synonym">Amomum zingiber</name>
    <dbReference type="NCBI Taxonomy" id="94328"/>
    <lineage>
        <taxon>Eukaryota</taxon>
        <taxon>Viridiplantae</taxon>
        <taxon>Streptophyta</taxon>
        <taxon>Embryophyta</taxon>
        <taxon>Tracheophyta</taxon>
        <taxon>Spermatophyta</taxon>
        <taxon>Magnoliopsida</taxon>
        <taxon>Liliopsida</taxon>
        <taxon>Zingiberales</taxon>
        <taxon>Zingiberaceae</taxon>
        <taxon>Zingiber</taxon>
    </lineage>
</organism>
<evidence type="ECO:0000313" key="1">
    <source>
        <dbReference type="EMBL" id="KAG6510165.1"/>
    </source>
</evidence>
<gene>
    <name evidence="1" type="ORF">ZIOFF_028174</name>
</gene>
<dbReference type="EMBL" id="JACMSC010000008">
    <property type="protein sequence ID" value="KAG6510165.1"/>
    <property type="molecule type" value="Genomic_DNA"/>
</dbReference>